<evidence type="ECO:0000313" key="2">
    <source>
        <dbReference type="EMBL" id="PIB03225.1"/>
    </source>
</evidence>
<keyword evidence="1" id="KW-0175">Coiled coil</keyword>
<dbReference type="PANTHER" id="PTHR42085:SF2">
    <property type="entry name" value="F-BOX DOMAIN-CONTAINING PROTEIN"/>
    <property type="match status" value="1"/>
</dbReference>
<sequence>MHSLTPKELEDQLAASEARLKRLESDAAEERAAIDALKQLKQPSTPLGLFEKLPREMRGKIWGYCVAPGKVFLSEHACTYDTRFDDYSDYGKPHLSLLAVSKSVRPEAAEMLFKQNQFIFTDVSPRGRWILHDDSLRDDHYGEDPDARKDPLGRLARTHLRSASIAFDMRSPRYENVIRDAGWLRDPGLLRPRPWSTLTEQQKITRAHEFAIVQTYSGIMAELEILLYKCDSLTTLELDFTNSYCPIGCCRVVSYLTDLLVRHDHWWPERLRVLGLKNQEERDRFMISVCAVSRDDKIEVVFEKFVAPKKSFLEYNCLHEERLDKELEQEHFEILNGTVSE</sequence>
<evidence type="ECO:0000313" key="3">
    <source>
        <dbReference type="EMBL" id="WPB04369.1"/>
    </source>
</evidence>
<feature type="coiled-coil region" evidence="1">
    <location>
        <begin position="6"/>
        <end position="40"/>
    </location>
</feature>
<dbReference type="PANTHER" id="PTHR42085">
    <property type="entry name" value="F-BOX DOMAIN-CONTAINING PROTEIN"/>
    <property type="match status" value="1"/>
</dbReference>
<reference evidence="3 5" key="2">
    <citation type="submission" date="2023-09" db="EMBL/GenBank/DDBJ databases">
        <title>Complete-Gapless Cercospora beticola genome.</title>
        <authorList>
            <person name="Wyatt N.A."/>
            <person name="Spanner R.E."/>
            <person name="Bolton M.D."/>
        </authorList>
    </citation>
    <scope>NUCLEOTIDE SEQUENCE [LARGE SCALE GENOMIC DNA]</scope>
    <source>
        <strain evidence="3">Cb09-40</strain>
    </source>
</reference>
<reference evidence="2 4" key="1">
    <citation type="submission" date="2015-10" db="EMBL/GenBank/DDBJ databases">
        <title>The cercosporin biosynthetic gene cluster was horizontally transferred to several fungal lineages and shown to be expanded in Cercospora beticola based on microsynteny with recipient genomes.</title>
        <authorList>
            <person name="De Jonge R."/>
            <person name="Ebert M.K."/>
            <person name="Suttle J.C."/>
            <person name="Jurick Ii W.M."/>
            <person name="Secor G.A."/>
            <person name="Thomma B.P."/>
            <person name="Van De Peer Y."/>
            <person name="Bolton M.D."/>
        </authorList>
    </citation>
    <scope>NUCLEOTIDE SEQUENCE [LARGE SCALE GENOMIC DNA]</scope>
    <source>
        <strain evidence="2 4">09-40</strain>
    </source>
</reference>
<dbReference type="EMBL" id="LKMD01000099">
    <property type="protein sequence ID" value="PIB03225.1"/>
    <property type="molecule type" value="Genomic_DNA"/>
</dbReference>
<dbReference type="OrthoDB" id="3643661at2759"/>
<evidence type="ECO:0000313" key="5">
    <source>
        <dbReference type="Proteomes" id="UP001302367"/>
    </source>
</evidence>
<keyword evidence="5" id="KW-1185">Reference proteome</keyword>
<proteinExistence type="predicted"/>
<gene>
    <name evidence="2" type="ORF">CB0940_11988</name>
    <name evidence="3" type="ORF">RHO25_009015</name>
</gene>
<dbReference type="Proteomes" id="UP000230605">
    <property type="component" value="Chromosome 10"/>
</dbReference>
<dbReference type="AlphaFoldDB" id="A0A2G5IEM3"/>
<name>A0A2G5IEM3_CERBT</name>
<evidence type="ECO:0000256" key="1">
    <source>
        <dbReference type="SAM" id="Coils"/>
    </source>
</evidence>
<accession>A0A2G5IEM3</accession>
<evidence type="ECO:0000313" key="4">
    <source>
        <dbReference type="Proteomes" id="UP000230605"/>
    </source>
</evidence>
<dbReference type="InterPro" id="IPR038883">
    <property type="entry name" value="AN11006-like"/>
</dbReference>
<dbReference type="Proteomes" id="UP001302367">
    <property type="component" value="Chromosome 5"/>
</dbReference>
<organism evidence="2 4">
    <name type="scientific">Cercospora beticola</name>
    <name type="common">Sugarbeet leaf spot fungus</name>
    <dbReference type="NCBI Taxonomy" id="122368"/>
    <lineage>
        <taxon>Eukaryota</taxon>
        <taxon>Fungi</taxon>
        <taxon>Dikarya</taxon>
        <taxon>Ascomycota</taxon>
        <taxon>Pezizomycotina</taxon>
        <taxon>Dothideomycetes</taxon>
        <taxon>Dothideomycetidae</taxon>
        <taxon>Mycosphaerellales</taxon>
        <taxon>Mycosphaerellaceae</taxon>
        <taxon>Cercospora</taxon>
    </lineage>
</organism>
<protein>
    <submittedName>
        <fullName evidence="2">Uncharacterized protein</fullName>
    </submittedName>
</protein>
<dbReference type="EMBL" id="CP134188">
    <property type="protein sequence ID" value="WPB04369.1"/>
    <property type="molecule type" value="Genomic_DNA"/>
</dbReference>